<evidence type="ECO:0000256" key="8">
    <source>
        <dbReference type="ARBA" id="ARBA00022777"/>
    </source>
</evidence>
<dbReference type="InterPro" id="IPR003352">
    <property type="entry name" value="PTS_EIIC"/>
</dbReference>
<keyword evidence="5" id="KW-0808">Transferase</keyword>
<dbReference type="GO" id="GO:0008982">
    <property type="term" value="F:protein-N(PI)-phosphohistidine-sugar phosphotransferase activity"/>
    <property type="evidence" value="ECO:0007669"/>
    <property type="project" value="InterPro"/>
</dbReference>
<dbReference type="Pfam" id="PF00367">
    <property type="entry name" value="PTS_EIIB"/>
    <property type="match status" value="1"/>
</dbReference>
<sequence length="460" mass="48260">MLGGLQKLGKALMLPVAVLPAAALLLRLGAGDVLDIPFVMQAGAAIFDNLALLFAIGVAVGLAFDGGGAAALAGAVGYLTLTKAIVTINETVNMGVLAGILSGVVAGLLYNRYHDIRLPDFLGFFGGKRFVPIAASAASIVMALVLGYVWPPIQSVIHGVGEWIIGAGLLGAFVFGTLNRLLIPLGLHHVLNSLVWFVFGEYGDATGKIVTGDLHRFFAGDPTAGTFMTGFFPIMMFALPAAALAMYSTSRRENRKAVAGILLSVALTSFLTGITEPIEFAFMFLAPVLYVAHSLLSGAALALCSLLGVHHGFGFSAGAIDYVLNYGLSTKGWMIVPIGLAFAAVYYFLFVFIIRAMDLPTPGREAEATGATAQALSTADMARLAGSYVETLGGRDNLVQIDACITRLRLVLRDGSAVDEARVKALGATGIIRPNATTMQVVIGTKAEILADAMRRHLKK</sequence>
<keyword evidence="4" id="KW-0762">Sugar transport</keyword>
<dbReference type="GO" id="GO:0016301">
    <property type="term" value="F:kinase activity"/>
    <property type="evidence" value="ECO:0007669"/>
    <property type="project" value="UniProtKB-KW"/>
</dbReference>
<feature type="transmembrane region" description="Helical" evidence="12">
    <location>
        <begin position="334"/>
        <end position="354"/>
    </location>
</feature>
<feature type="active site" description="Phosphocysteine intermediate; for EIIB activity" evidence="11">
    <location>
        <position position="404"/>
    </location>
</feature>
<dbReference type="PANTHER" id="PTHR30009:SF4">
    <property type="entry name" value="PTS SYSTEM N-ACETYLGLUCOSAMINE-SPECIFIC EIICBA COMPONENT"/>
    <property type="match status" value="1"/>
</dbReference>
<keyword evidence="2" id="KW-0813">Transport</keyword>
<dbReference type="GO" id="GO:0090563">
    <property type="term" value="F:protein-phosphocysteine-sugar phosphotransferase activity"/>
    <property type="evidence" value="ECO:0007669"/>
    <property type="project" value="TreeGrafter"/>
</dbReference>
<keyword evidence="8" id="KW-0418">Kinase</keyword>
<keyword evidence="16" id="KW-1185">Reference proteome</keyword>
<evidence type="ECO:0000256" key="1">
    <source>
        <dbReference type="ARBA" id="ARBA00004651"/>
    </source>
</evidence>
<dbReference type="InterPro" id="IPR010974">
    <property type="entry name" value="PTS_IIBC_nag"/>
</dbReference>
<keyword evidence="3" id="KW-1003">Cell membrane</keyword>
<dbReference type="PROSITE" id="PS01035">
    <property type="entry name" value="PTS_EIIB_TYPE_1_CYS"/>
    <property type="match status" value="1"/>
</dbReference>
<dbReference type="Gene3D" id="3.30.1360.60">
    <property type="entry name" value="Glucose permease domain IIB"/>
    <property type="match status" value="1"/>
</dbReference>
<feature type="transmembrane region" description="Helical" evidence="12">
    <location>
        <begin position="50"/>
        <end position="79"/>
    </location>
</feature>
<feature type="transmembrane region" description="Helical" evidence="12">
    <location>
        <begin position="130"/>
        <end position="151"/>
    </location>
</feature>
<evidence type="ECO:0000256" key="9">
    <source>
        <dbReference type="ARBA" id="ARBA00022989"/>
    </source>
</evidence>
<evidence type="ECO:0000256" key="4">
    <source>
        <dbReference type="ARBA" id="ARBA00022597"/>
    </source>
</evidence>
<comment type="subcellular location">
    <subcellularLocation>
        <location evidence="1">Cell membrane</location>
        <topology evidence="1">Multi-pass membrane protein</topology>
    </subcellularLocation>
</comment>
<accession>A0A9Q7AID4</accession>
<dbReference type="InterPro" id="IPR018113">
    <property type="entry name" value="PTrfase_EIIB_Cys"/>
</dbReference>
<evidence type="ECO:0000256" key="5">
    <source>
        <dbReference type="ARBA" id="ARBA00022679"/>
    </source>
</evidence>
<dbReference type="GO" id="GO:0009401">
    <property type="term" value="P:phosphoenolpyruvate-dependent sugar phosphotransferase system"/>
    <property type="evidence" value="ECO:0007669"/>
    <property type="project" value="UniProtKB-KW"/>
</dbReference>
<keyword evidence="7 12" id="KW-0812">Transmembrane</keyword>
<reference evidence="16" key="1">
    <citation type="submission" date="2021-04" db="EMBL/GenBank/DDBJ databases">
        <title>A novel Synergistetes isolate from a pyrite-forming mixed culture.</title>
        <authorList>
            <person name="Bunk B."/>
            <person name="Sproer C."/>
            <person name="Spring S."/>
            <person name="Pester M."/>
        </authorList>
    </citation>
    <scope>NUCLEOTIDE SEQUENCE [LARGE SCALE GENOMIC DNA]</scope>
    <source>
        <strain evidence="16">J.5.4.2-T.3.5.2</strain>
    </source>
</reference>
<evidence type="ECO:0000256" key="3">
    <source>
        <dbReference type="ARBA" id="ARBA00022475"/>
    </source>
</evidence>
<dbReference type="AlphaFoldDB" id="A0A9Q7AID4"/>
<dbReference type="GO" id="GO:0005886">
    <property type="term" value="C:plasma membrane"/>
    <property type="evidence" value="ECO:0007669"/>
    <property type="project" value="UniProtKB-SubCell"/>
</dbReference>
<dbReference type="InterPro" id="IPR013013">
    <property type="entry name" value="PTS_EIIC_1"/>
</dbReference>
<evidence type="ECO:0000256" key="11">
    <source>
        <dbReference type="PROSITE-ProRule" id="PRU00421"/>
    </source>
</evidence>
<gene>
    <name evidence="15" type="ORF">KAR29_13855</name>
</gene>
<evidence type="ECO:0000256" key="10">
    <source>
        <dbReference type="ARBA" id="ARBA00023136"/>
    </source>
</evidence>
<feature type="transmembrane region" description="Helical" evidence="12">
    <location>
        <begin position="12"/>
        <end position="30"/>
    </location>
</feature>
<dbReference type="InterPro" id="IPR036878">
    <property type="entry name" value="Glu_permease_IIB"/>
</dbReference>
<feature type="transmembrane region" description="Helical" evidence="12">
    <location>
        <begin position="163"/>
        <end position="183"/>
    </location>
</feature>
<feature type="transmembrane region" description="Helical" evidence="12">
    <location>
        <begin position="91"/>
        <end position="110"/>
    </location>
</feature>
<dbReference type="PANTHER" id="PTHR30009">
    <property type="entry name" value="CYTOCHROME C-TYPE SYNTHESIS PROTEIN AND PTS TRANSMEMBRANE COMPONENT"/>
    <property type="match status" value="1"/>
</dbReference>
<dbReference type="GO" id="GO:0015764">
    <property type="term" value="P:N-acetylglucosamine transport"/>
    <property type="evidence" value="ECO:0007669"/>
    <property type="project" value="TreeGrafter"/>
</dbReference>
<organism evidence="15 16">
    <name type="scientific">Aminithiophilus ramosus</name>
    <dbReference type="NCBI Taxonomy" id="3029084"/>
    <lineage>
        <taxon>Bacteria</taxon>
        <taxon>Thermotogati</taxon>
        <taxon>Synergistota</taxon>
        <taxon>Synergistia</taxon>
        <taxon>Synergistales</taxon>
        <taxon>Aminithiophilaceae</taxon>
        <taxon>Aminithiophilus</taxon>
    </lineage>
</organism>
<protein>
    <submittedName>
        <fullName evidence="15">PTS transporter subunit EIIC</fullName>
    </submittedName>
</protein>
<dbReference type="PROSITE" id="PS51103">
    <property type="entry name" value="PTS_EIIC_TYPE_1"/>
    <property type="match status" value="1"/>
</dbReference>
<dbReference type="Pfam" id="PF02378">
    <property type="entry name" value="PTS_EIIC"/>
    <property type="match status" value="1"/>
</dbReference>
<evidence type="ECO:0000256" key="6">
    <source>
        <dbReference type="ARBA" id="ARBA00022683"/>
    </source>
</evidence>
<dbReference type="CDD" id="cd00212">
    <property type="entry name" value="PTS_IIB_glc"/>
    <property type="match status" value="1"/>
</dbReference>
<dbReference type="EMBL" id="CP072943">
    <property type="protein sequence ID" value="QTX32360.1"/>
    <property type="molecule type" value="Genomic_DNA"/>
</dbReference>
<evidence type="ECO:0000259" key="14">
    <source>
        <dbReference type="PROSITE" id="PS51103"/>
    </source>
</evidence>
<dbReference type="GO" id="GO:0019866">
    <property type="term" value="C:organelle inner membrane"/>
    <property type="evidence" value="ECO:0007669"/>
    <property type="project" value="InterPro"/>
</dbReference>
<dbReference type="NCBIfam" id="TIGR00826">
    <property type="entry name" value="EIIB_glc"/>
    <property type="match status" value="1"/>
</dbReference>
<dbReference type="KEGG" id="aram:KAR29_13855"/>
<evidence type="ECO:0000259" key="13">
    <source>
        <dbReference type="PROSITE" id="PS51098"/>
    </source>
</evidence>
<evidence type="ECO:0000256" key="2">
    <source>
        <dbReference type="ARBA" id="ARBA00022448"/>
    </source>
</evidence>
<keyword evidence="10 12" id="KW-0472">Membrane</keyword>
<dbReference type="InterPro" id="IPR001996">
    <property type="entry name" value="PTS_IIB_1"/>
</dbReference>
<evidence type="ECO:0000313" key="16">
    <source>
        <dbReference type="Proteomes" id="UP000671879"/>
    </source>
</evidence>
<dbReference type="NCBIfam" id="TIGR01998">
    <property type="entry name" value="PTS-II-BC-nag"/>
    <property type="match status" value="1"/>
</dbReference>
<dbReference type="RefSeq" id="WP_274373590.1">
    <property type="nucleotide sequence ID" value="NZ_CP072943.1"/>
</dbReference>
<feature type="domain" description="PTS EIIB type-1" evidence="13">
    <location>
        <begin position="382"/>
        <end position="460"/>
    </location>
</feature>
<evidence type="ECO:0000256" key="12">
    <source>
        <dbReference type="SAM" id="Phobius"/>
    </source>
</evidence>
<dbReference type="SUPFAM" id="SSF55604">
    <property type="entry name" value="Glucose permease domain IIB"/>
    <property type="match status" value="1"/>
</dbReference>
<dbReference type="PROSITE" id="PS51098">
    <property type="entry name" value="PTS_EIIB_TYPE_1"/>
    <property type="match status" value="1"/>
</dbReference>
<dbReference type="GO" id="GO:0015572">
    <property type="term" value="F:N-acetylglucosamine transmembrane transporter activity"/>
    <property type="evidence" value="ECO:0007669"/>
    <property type="project" value="InterPro"/>
</dbReference>
<keyword evidence="6" id="KW-0598">Phosphotransferase system</keyword>
<feature type="transmembrane region" description="Helical" evidence="12">
    <location>
        <begin position="224"/>
        <end position="245"/>
    </location>
</feature>
<dbReference type="InterPro" id="IPR050429">
    <property type="entry name" value="PTS_Glucose_EIICBA"/>
</dbReference>
<name>A0A9Q7AID4_9BACT</name>
<feature type="domain" description="PTS EIIC type-1" evidence="14">
    <location>
        <begin position="1"/>
        <end position="366"/>
    </location>
</feature>
<evidence type="ECO:0000313" key="15">
    <source>
        <dbReference type="EMBL" id="QTX32360.1"/>
    </source>
</evidence>
<keyword evidence="9 12" id="KW-1133">Transmembrane helix</keyword>
<dbReference type="Proteomes" id="UP000671879">
    <property type="component" value="Chromosome"/>
</dbReference>
<proteinExistence type="predicted"/>
<feature type="transmembrane region" description="Helical" evidence="12">
    <location>
        <begin position="257"/>
        <end position="274"/>
    </location>
</feature>
<evidence type="ECO:0000256" key="7">
    <source>
        <dbReference type="ARBA" id="ARBA00022692"/>
    </source>
</evidence>